<name>A0A5C3M3B4_9AGAR</name>
<dbReference type="OrthoDB" id="3022179at2759"/>
<evidence type="ECO:0000259" key="1">
    <source>
        <dbReference type="PROSITE" id="PS50181"/>
    </source>
</evidence>
<keyword evidence="3" id="KW-1185">Reference proteome</keyword>
<dbReference type="InterPro" id="IPR001810">
    <property type="entry name" value="F-box_dom"/>
</dbReference>
<dbReference type="Gene3D" id="1.20.1280.50">
    <property type="match status" value="1"/>
</dbReference>
<dbReference type="Pfam" id="PF12937">
    <property type="entry name" value="F-box-like"/>
    <property type="match status" value="1"/>
</dbReference>
<dbReference type="EMBL" id="ML213598">
    <property type="protein sequence ID" value="TFK39919.1"/>
    <property type="molecule type" value="Genomic_DNA"/>
</dbReference>
<dbReference type="PROSITE" id="PS50181">
    <property type="entry name" value="FBOX"/>
    <property type="match status" value="1"/>
</dbReference>
<gene>
    <name evidence="2" type="ORF">BDQ12DRAFT_681465</name>
</gene>
<organism evidence="2 3">
    <name type="scientific">Crucibulum laeve</name>
    <dbReference type="NCBI Taxonomy" id="68775"/>
    <lineage>
        <taxon>Eukaryota</taxon>
        <taxon>Fungi</taxon>
        <taxon>Dikarya</taxon>
        <taxon>Basidiomycota</taxon>
        <taxon>Agaricomycotina</taxon>
        <taxon>Agaricomycetes</taxon>
        <taxon>Agaricomycetidae</taxon>
        <taxon>Agaricales</taxon>
        <taxon>Agaricineae</taxon>
        <taxon>Nidulariaceae</taxon>
        <taxon>Crucibulum</taxon>
    </lineage>
</organism>
<evidence type="ECO:0000313" key="2">
    <source>
        <dbReference type="EMBL" id="TFK39919.1"/>
    </source>
</evidence>
<dbReference type="AlphaFoldDB" id="A0A5C3M3B4"/>
<reference evidence="2 3" key="1">
    <citation type="journal article" date="2019" name="Nat. Ecol. Evol.">
        <title>Megaphylogeny resolves global patterns of mushroom evolution.</title>
        <authorList>
            <person name="Varga T."/>
            <person name="Krizsan K."/>
            <person name="Foldi C."/>
            <person name="Dima B."/>
            <person name="Sanchez-Garcia M."/>
            <person name="Sanchez-Ramirez S."/>
            <person name="Szollosi G.J."/>
            <person name="Szarkandi J.G."/>
            <person name="Papp V."/>
            <person name="Albert L."/>
            <person name="Andreopoulos W."/>
            <person name="Angelini C."/>
            <person name="Antonin V."/>
            <person name="Barry K.W."/>
            <person name="Bougher N.L."/>
            <person name="Buchanan P."/>
            <person name="Buyck B."/>
            <person name="Bense V."/>
            <person name="Catcheside P."/>
            <person name="Chovatia M."/>
            <person name="Cooper J."/>
            <person name="Damon W."/>
            <person name="Desjardin D."/>
            <person name="Finy P."/>
            <person name="Geml J."/>
            <person name="Haridas S."/>
            <person name="Hughes K."/>
            <person name="Justo A."/>
            <person name="Karasinski D."/>
            <person name="Kautmanova I."/>
            <person name="Kiss B."/>
            <person name="Kocsube S."/>
            <person name="Kotiranta H."/>
            <person name="LaButti K.M."/>
            <person name="Lechner B.E."/>
            <person name="Liimatainen K."/>
            <person name="Lipzen A."/>
            <person name="Lukacs Z."/>
            <person name="Mihaltcheva S."/>
            <person name="Morgado L.N."/>
            <person name="Niskanen T."/>
            <person name="Noordeloos M.E."/>
            <person name="Ohm R.A."/>
            <person name="Ortiz-Santana B."/>
            <person name="Ovrebo C."/>
            <person name="Racz N."/>
            <person name="Riley R."/>
            <person name="Savchenko A."/>
            <person name="Shiryaev A."/>
            <person name="Soop K."/>
            <person name="Spirin V."/>
            <person name="Szebenyi C."/>
            <person name="Tomsovsky M."/>
            <person name="Tulloss R.E."/>
            <person name="Uehling J."/>
            <person name="Grigoriev I.V."/>
            <person name="Vagvolgyi C."/>
            <person name="Papp T."/>
            <person name="Martin F.M."/>
            <person name="Miettinen O."/>
            <person name="Hibbett D.S."/>
            <person name="Nagy L.G."/>
        </authorList>
    </citation>
    <scope>NUCLEOTIDE SEQUENCE [LARGE SCALE GENOMIC DNA]</scope>
    <source>
        <strain evidence="2 3">CBS 166.37</strain>
    </source>
</reference>
<feature type="domain" description="F-box" evidence="1">
    <location>
        <begin position="23"/>
        <end position="69"/>
    </location>
</feature>
<accession>A0A5C3M3B4</accession>
<protein>
    <recommendedName>
        <fullName evidence="1">F-box domain-containing protein</fullName>
    </recommendedName>
</protein>
<dbReference type="SUPFAM" id="SSF81383">
    <property type="entry name" value="F-box domain"/>
    <property type="match status" value="1"/>
</dbReference>
<sequence length="258" mass="28556">MTSSHGRPLPPPKFRYTHLKLYEDKIMEIPTEMLTQVFMHLSYSGLLAASSVCTLWKQIIQTDPLLSTLLFKRKKLSALDKKLCTGSSVLDGVRVNLCSPVRLHPAISRVSYHMGEGLSTVGFFLQDGNRDFRPLASLPIAHDYISIPAVDTLHIEITPSVQTLQYVRKCWWSIDVPVLNPDGVTILDVFEAIVRQTCVKCDLLALASGGAFYQRGSGGVVPKLSKRAEVLGTYKKYTSFTNPALEGSRLSVTVMTAL</sequence>
<dbReference type="InterPro" id="IPR036047">
    <property type="entry name" value="F-box-like_dom_sf"/>
</dbReference>
<evidence type="ECO:0000313" key="3">
    <source>
        <dbReference type="Proteomes" id="UP000308652"/>
    </source>
</evidence>
<proteinExistence type="predicted"/>
<dbReference type="Proteomes" id="UP000308652">
    <property type="component" value="Unassembled WGS sequence"/>
</dbReference>